<evidence type="ECO:0008006" key="4">
    <source>
        <dbReference type="Google" id="ProtNLM"/>
    </source>
</evidence>
<dbReference type="OrthoDB" id="3019261at2759"/>
<protein>
    <recommendedName>
        <fullName evidence="4">Ecp2 effector protein domain-containing protein</fullName>
    </recommendedName>
</protein>
<dbReference type="Proteomes" id="UP000054270">
    <property type="component" value="Unassembled WGS sequence"/>
</dbReference>
<evidence type="ECO:0000256" key="1">
    <source>
        <dbReference type="SAM" id="SignalP"/>
    </source>
</evidence>
<dbReference type="EMBL" id="KN817622">
    <property type="protein sequence ID" value="KJA16387.1"/>
    <property type="molecule type" value="Genomic_DNA"/>
</dbReference>
<name>A0A0D2KP44_HYPSF</name>
<proteinExistence type="predicted"/>
<feature type="chain" id="PRO_5002246350" description="Ecp2 effector protein domain-containing protein" evidence="1">
    <location>
        <begin position="20"/>
        <end position="196"/>
    </location>
</feature>
<dbReference type="AlphaFoldDB" id="A0A0D2KP44"/>
<gene>
    <name evidence="2" type="ORF">HYPSUDRAFT_91334</name>
</gene>
<accession>A0A0D2KP44</accession>
<reference evidence="3" key="1">
    <citation type="submission" date="2014-04" db="EMBL/GenBank/DDBJ databases">
        <title>Evolutionary Origins and Diversification of the Mycorrhizal Mutualists.</title>
        <authorList>
            <consortium name="DOE Joint Genome Institute"/>
            <consortium name="Mycorrhizal Genomics Consortium"/>
            <person name="Kohler A."/>
            <person name="Kuo A."/>
            <person name="Nagy L.G."/>
            <person name="Floudas D."/>
            <person name="Copeland A."/>
            <person name="Barry K.W."/>
            <person name="Cichocki N."/>
            <person name="Veneault-Fourrey C."/>
            <person name="LaButti K."/>
            <person name="Lindquist E.A."/>
            <person name="Lipzen A."/>
            <person name="Lundell T."/>
            <person name="Morin E."/>
            <person name="Murat C."/>
            <person name="Riley R."/>
            <person name="Ohm R."/>
            <person name="Sun H."/>
            <person name="Tunlid A."/>
            <person name="Henrissat B."/>
            <person name="Grigoriev I.V."/>
            <person name="Hibbett D.S."/>
            <person name="Martin F."/>
        </authorList>
    </citation>
    <scope>NUCLEOTIDE SEQUENCE [LARGE SCALE GENOMIC DNA]</scope>
    <source>
        <strain evidence="3">FD-334 SS-4</strain>
    </source>
</reference>
<keyword evidence="3" id="KW-1185">Reference proteome</keyword>
<feature type="signal peptide" evidence="1">
    <location>
        <begin position="1"/>
        <end position="19"/>
    </location>
</feature>
<organism evidence="2 3">
    <name type="scientific">Hypholoma sublateritium (strain FD-334 SS-4)</name>
    <dbReference type="NCBI Taxonomy" id="945553"/>
    <lineage>
        <taxon>Eukaryota</taxon>
        <taxon>Fungi</taxon>
        <taxon>Dikarya</taxon>
        <taxon>Basidiomycota</taxon>
        <taxon>Agaricomycotina</taxon>
        <taxon>Agaricomycetes</taxon>
        <taxon>Agaricomycetidae</taxon>
        <taxon>Agaricales</taxon>
        <taxon>Agaricineae</taxon>
        <taxon>Strophariaceae</taxon>
        <taxon>Hypholoma</taxon>
    </lineage>
</organism>
<sequence length="196" mass="20654">MKFCSALLAALSLASVAVCATVPATRVSSCKASDRVVVNSRTVTSPDGHEIQIATKACSADAINAPRGLEKRQVINVSSDGMRFTCVTGEGAGPAPADCQVIINFLQTNFVDIDSQESFSVAPGFAEVLTAGTCEWAWINTEPSNGFTLGYDFLTLFDLGFDLEPCVSNGDSGGIATPIISANEVVVDWEFEVFLS</sequence>
<keyword evidence="1" id="KW-0732">Signal</keyword>
<evidence type="ECO:0000313" key="3">
    <source>
        <dbReference type="Proteomes" id="UP000054270"/>
    </source>
</evidence>
<evidence type="ECO:0000313" key="2">
    <source>
        <dbReference type="EMBL" id="KJA16387.1"/>
    </source>
</evidence>